<evidence type="ECO:0008006" key="3">
    <source>
        <dbReference type="Google" id="ProtNLM"/>
    </source>
</evidence>
<dbReference type="AlphaFoldDB" id="A0A0G0UTC9"/>
<dbReference type="PANTHER" id="PTHR38471">
    <property type="entry name" value="FOUR HELIX BUNDLE PROTEIN"/>
    <property type="match status" value="1"/>
</dbReference>
<organism evidence="1 2">
    <name type="scientific">Candidatus Woesebacteria bacterium GW2011_GWA1_41_13b</name>
    <dbReference type="NCBI Taxonomy" id="1618555"/>
    <lineage>
        <taxon>Bacteria</taxon>
        <taxon>Candidatus Woeseibacteriota</taxon>
    </lineage>
</organism>
<name>A0A0G0UTC9_9BACT</name>
<comment type="caution">
    <text evidence="1">The sequence shown here is derived from an EMBL/GenBank/DDBJ whole genome shotgun (WGS) entry which is preliminary data.</text>
</comment>
<dbReference type="EMBL" id="LCAO01000006">
    <property type="protein sequence ID" value="KKR91983.1"/>
    <property type="molecule type" value="Genomic_DNA"/>
</dbReference>
<dbReference type="InterPro" id="IPR036583">
    <property type="entry name" value="23S_rRNA_IVS_sf"/>
</dbReference>
<sequence>MDQVPNKKFDLGERTFEFSKRLIKFLKSLSKDPLLQTLILQAIRSGTSVGANYREADGSESKKDFIHKIMVCKKEAKETLYWLGLIQEQVEANNPELGWLIDECKQLVRIFGKISVS</sequence>
<evidence type="ECO:0000313" key="1">
    <source>
        <dbReference type="EMBL" id="KKR91983.1"/>
    </source>
</evidence>
<protein>
    <recommendedName>
        <fullName evidence="3">Four helix bundle protein</fullName>
    </recommendedName>
</protein>
<proteinExistence type="predicted"/>
<dbReference type="PANTHER" id="PTHR38471:SF2">
    <property type="entry name" value="FOUR HELIX BUNDLE PROTEIN"/>
    <property type="match status" value="1"/>
</dbReference>
<dbReference type="Gene3D" id="1.20.1440.60">
    <property type="entry name" value="23S rRNA-intervening sequence"/>
    <property type="match status" value="1"/>
</dbReference>
<dbReference type="InterPro" id="IPR012657">
    <property type="entry name" value="23S_rRNA-intervening_sequence"/>
</dbReference>
<accession>A0A0G0UTC9</accession>
<gene>
    <name evidence="1" type="ORF">UU42_C0006G0022</name>
</gene>
<dbReference type="SUPFAM" id="SSF158446">
    <property type="entry name" value="IVS-encoded protein-like"/>
    <property type="match status" value="1"/>
</dbReference>
<dbReference type="PIRSF" id="PIRSF035652">
    <property type="entry name" value="CHP02436"/>
    <property type="match status" value="1"/>
</dbReference>
<evidence type="ECO:0000313" key="2">
    <source>
        <dbReference type="Proteomes" id="UP000034676"/>
    </source>
</evidence>
<reference evidence="1 2" key="1">
    <citation type="journal article" date="2015" name="Nature">
        <title>rRNA introns, odd ribosomes, and small enigmatic genomes across a large radiation of phyla.</title>
        <authorList>
            <person name="Brown C.T."/>
            <person name="Hug L.A."/>
            <person name="Thomas B.C."/>
            <person name="Sharon I."/>
            <person name="Castelle C.J."/>
            <person name="Singh A."/>
            <person name="Wilkins M.J."/>
            <person name="Williams K.H."/>
            <person name="Banfield J.F."/>
        </authorList>
    </citation>
    <scope>NUCLEOTIDE SEQUENCE [LARGE SCALE GENOMIC DNA]</scope>
</reference>
<dbReference type="NCBIfam" id="TIGR02436">
    <property type="entry name" value="four helix bundle protein"/>
    <property type="match status" value="1"/>
</dbReference>
<dbReference type="Pfam" id="PF05635">
    <property type="entry name" value="23S_rRNA_IVP"/>
    <property type="match status" value="1"/>
</dbReference>
<dbReference type="Proteomes" id="UP000034676">
    <property type="component" value="Unassembled WGS sequence"/>
</dbReference>